<evidence type="ECO:0000256" key="1">
    <source>
        <dbReference type="SAM" id="MobiDB-lite"/>
    </source>
</evidence>
<dbReference type="AlphaFoldDB" id="A0A1Y6BZM4"/>
<gene>
    <name evidence="2" type="ORF">SAMN06296036_111128</name>
</gene>
<name>A0A1Y6BZM4_9BACT</name>
<proteinExistence type="predicted"/>
<accession>A0A1Y6BZM4</accession>
<keyword evidence="3" id="KW-1185">Reference proteome</keyword>
<dbReference type="RefSeq" id="WP_132320039.1">
    <property type="nucleotide sequence ID" value="NZ_FWZT01000011.1"/>
</dbReference>
<sequence>MQTENENKVVSIFDRPKKAEKPTAKTKEDESYDFETIMKKNAENSGRQQKERSKANRGVIRSYRLKH</sequence>
<feature type="compositionally biased region" description="Basic and acidic residues" evidence="1">
    <location>
        <begin position="14"/>
        <end position="29"/>
    </location>
</feature>
<reference evidence="3" key="1">
    <citation type="submission" date="2017-04" db="EMBL/GenBank/DDBJ databases">
        <authorList>
            <person name="Varghese N."/>
            <person name="Submissions S."/>
        </authorList>
    </citation>
    <scope>NUCLEOTIDE SEQUENCE [LARGE SCALE GENOMIC DNA]</scope>
    <source>
        <strain evidence="3">RKEM611</strain>
    </source>
</reference>
<evidence type="ECO:0000313" key="3">
    <source>
        <dbReference type="Proteomes" id="UP000192907"/>
    </source>
</evidence>
<protein>
    <submittedName>
        <fullName evidence="2">Uncharacterized protein</fullName>
    </submittedName>
</protein>
<feature type="compositionally biased region" description="Basic and acidic residues" evidence="1">
    <location>
        <begin position="36"/>
        <end position="54"/>
    </location>
</feature>
<evidence type="ECO:0000313" key="2">
    <source>
        <dbReference type="EMBL" id="SMF38075.1"/>
    </source>
</evidence>
<feature type="region of interest" description="Disordered" evidence="1">
    <location>
        <begin position="1"/>
        <end position="67"/>
    </location>
</feature>
<dbReference type="EMBL" id="FWZT01000011">
    <property type="protein sequence ID" value="SMF38075.1"/>
    <property type="molecule type" value="Genomic_DNA"/>
</dbReference>
<dbReference type="Proteomes" id="UP000192907">
    <property type="component" value="Unassembled WGS sequence"/>
</dbReference>
<organism evidence="2 3">
    <name type="scientific">Pseudobacteriovorax antillogorgiicola</name>
    <dbReference type="NCBI Taxonomy" id="1513793"/>
    <lineage>
        <taxon>Bacteria</taxon>
        <taxon>Pseudomonadati</taxon>
        <taxon>Bdellovibrionota</taxon>
        <taxon>Oligoflexia</taxon>
        <taxon>Oligoflexales</taxon>
        <taxon>Pseudobacteriovoracaceae</taxon>
        <taxon>Pseudobacteriovorax</taxon>
    </lineage>
</organism>